<name>A0ABM8VF73_9BACL</name>
<accession>A0ABM8VF73</accession>
<evidence type="ECO:0000313" key="2">
    <source>
        <dbReference type="EMBL" id="CAG7633845.1"/>
    </source>
</evidence>
<keyword evidence="3" id="KW-1185">Reference proteome</keyword>
<dbReference type="PANTHER" id="PTHR43464:SF94">
    <property type="entry name" value="MALONYL-[ACYL-CARRIER PROTEIN] O-METHYLTRANSFERASE"/>
    <property type="match status" value="1"/>
</dbReference>
<keyword evidence="2" id="KW-0489">Methyltransferase</keyword>
<reference evidence="2 3" key="1">
    <citation type="submission" date="2021-06" db="EMBL/GenBank/DDBJ databases">
        <authorList>
            <person name="Criscuolo A."/>
        </authorList>
    </citation>
    <scope>NUCLEOTIDE SEQUENCE [LARGE SCALE GENOMIC DNA]</scope>
    <source>
        <strain evidence="3">CIP 111802</strain>
    </source>
</reference>
<dbReference type="CDD" id="cd02440">
    <property type="entry name" value="AdoMet_MTases"/>
    <property type="match status" value="1"/>
</dbReference>
<organism evidence="2 3">
    <name type="scientific">Paenibacillus allorhizosphaerae</name>
    <dbReference type="NCBI Taxonomy" id="2849866"/>
    <lineage>
        <taxon>Bacteria</taxon>
        <taxon>Bacillati</taxon>
        <taxon>Bacillota</taxon>
        <taxon>Bacilli</taxon>
        <taxon>Bacillales</taxon>
        <taxon>Paenibacillaceae</taxon>
        <taxon>Paenibacillus</taxon>
    </lineage>
</organism>
<dbReference type="Pfam" id="PF08241">
    <property type="entry name" value="Methyltransf_11"/>
    <property type="match status" value="1"/>
</dbReference>
<keyword evidence="2" id="KW-0808">Transferase</keyword>
<comment type="caution">
    <text evidence="2">The sequence shown here is derived from an EMBL/GenBank/DDBJ whole genome shotgun (WGS) entry which is preliminary data.</text>
</comment>
<feature type="domain" description="Methyltransferase type 11" evidence="1">
    <location>
        <begin position="49"/>
        <end position="137"/>
    </location>
</feature>
<protein>
    <submittedName>
        <fullName evidence="2">Trans-aconitate 2-methyltransferase</fullName>
        <ecNumber evidence="2">2.1.1.144</ecNumber>
    </submittedName>
</protein>
<dbReference type="PANTHER" id="PTHR43464">
    <property type="entry name" value="METHYLTRANSFERASE"/>
    <property type="match status" value="1"/>
</dbReference>
<dbReference type="GO" id="GO:0032259">
    <property type="term" value="P:methylation"/>
    <property type="evidence" value="ECO:0007669"/>
    <property type="project" value="UniProtKB-KW"/>
</dbReference>
<dbReference type="RefSeq" id="WP_218098307.1">
    <property type="nucleotide sequence ID" value="NZ_CAJVCE010000004.1"/>
</dbReference>
<evidence type="ECO:0000259" key="1">
    <source>
        <dbReference type="Pfam" id="PF08241"/>
    </source>
</evidence>
<dbReference type="EC" id="2.1.1.144" evidence="2"/>
<sequence length="224" mass="25195">MNWTETSIRLADAQAQKWDENNELWKQGPRAEMLQFFFEFTAAPGLKVLDLGCGPGESTRLMMECGYKAVGVDQSPKMIEAALKREVEAHVSDSDPLPFDDGEFDAIFACTSLEWSEQPHKIVKEMARVLKPGGLAVAVTPGPSAAPRWAAYRRLYGEPVVHNLMMPWELHKLMEEHGFACKDMRGAYSREANGPDERAIALLQNHWIHQASLSSFWAFGMIKQ</sequence>
<dbReference type="Proteomes" id="UP000730618">
    <property type="component" value="Unassembled WGS sequence"/>
</dbReference>
<proteinExistence type="predicted"/>
<dbReference type="EMBL" id="CAJVCE010000004">
    <property type="protein sequence ID" value="CAG7633845.1"/>
    <property type="molecule type" value="Genomic_DNA"/>
</dbReference>
<evidence type="ECO:0000313" key="3">
    <source>
        <dbReference type="Proteomes" id="UP000730618"/>
    </source>
</evidence>
<dbReference type="GO" id="GO:0030798">
    <property type="term" value="F:trans-aconitate 2-methyltransferase activity"/>
    <property type="evidence" value="ECO:0007669"/>
    <property type="project" value="UniProtKB-EC"/>
</dbReference>
<dbReference type="InterPro" id="IPR013216">
    <property type="entry name" value="Methyltransf_11"/>
</dbReference>
<gene>
    <name evidence="2" type="primary">tam_2</name>
    <name evidence="2" type="ORF">PAECIP111802_01988</name>
</gene>